<dbReference type="PANTHER" id="PTHR13789">
    <property type="entry name" value="MONOOXYGENASE"/>
    <property type="match status" value="1"/>
</dbReference>
<feature type="domain" description="FAD-binding" evidence="3">
    <location>
        <begin position="11"/>
        <end position="344"/>
    </location>
</feature>
<dbReference type="PANTHER" id="PTHR13789:SF309">
    <property type="entry name" value="PUTATIVE (AFU_ORTHOLOGUE AFUA_6G14510)-RELATED"/>
    <property type="match status" value="1"/>
</dbReference>
<dbReference type="InterPro" id="IPR002938">
    <property type="entry name" value="FAD-bd"/>
</dbReference>
<dbReference type="RefSeq" id="WP_218393818.1">
    <property type="nucleotide sequence ID" value="NZ_JAHUZE010000004.1"/>
</dbReference>
<keyword evidence="5" id="KW-1185">Reference proteome</keyword>
<sequence length="378" mass="40646">MGGNLTNHVQNVLVVGGGVGGPAAAIRLAERGVKVDLIDIEENWGAAGTGVTLSSLTARALCDLGFAEDLINKGHLHDGLIMCDPMGNVVQEHQTPRLFSPDVPGEGGVMRPVLHDMMVQRMRDNGVSMNTGISVTELDQTEAGVHVTFTDGSTGTYDLVIGADGLFSKVRDLVMPDAPKPSYTGQVCWRAQMELPPHWTTAKMFLGPVKVGFTPYAKDRMYMFLLENAKDKPFYKNEELLPRLKALLAPFGGELAEIRDAMDEATPILARPLESVLIDGPWHVGRVLLIGDAAHATTPHLASGAGMAVEDAIVLVEELDRADNWDEAMSAFMARRLPRGKMVVGNSLELGRLEQEGAGMDKIGPLMGQSLGAIAQPY</sequence>
<accession>A0ABS6T7W5</accession>
<dbReference type="InterPro" id="IPR050493">
    <property type="entry name" value="FAD-dep_Monooxygenase_BioMet"/>
</dbReference>
<evidence type="ECO:0000313" key="5">
    <source>
        <dbReference type="Proteomes" id="UP000756530"/>
    </source>
</evidence>
<evidence type="ECO:0000259" key="3">
    <source>
        <dbReference type="Pfam" id="PF01494"/>
    </source>
</evidence>
<reference evidence="4 5" key="1">
    <citation type="submission" date="2021-05" db="EMBL/GenBank/DDBJ databases">
        <title>Culturable bacteria isolated from Daya Bay.</title>
        <authorList>
            <person name="Zheng W."/>
            <person name="Yu S."/>
            <person name="Huang Y."/>
        </authorList>
    </citation>
    <scope>NUCLEOTIDE SEQUENCE [LARGE SCALE GENOMIC DNA]</scope>
    <source>
        <strain evidence="4 5">DP4N28-5</strain>
    </source>
</reference>
<dbReference type="Pfam" id="PF01494">
    <property type="entry name" value="FAD_binding_3"/>
    <property type="match status" value="1"/>
</dbReference>
<evidence type="ECO:0000256" key="2">
    <source>
        <dbReference type="ARBA" id="ARBA00023033"/>
    </source>
</evidence>
<dbReference type="NCBIfam" id="NF005313">
    <property type="entry name" value="PRK06847.1"/>
    <property type="match status" value="1"/>
</dbReference>
<dbReference type="GO" id="GO:0004497">
    <property type="term" value="F:monooxygenase activity"/>
    <property type="evidence" value="ECO:0007669"/>
    <property type="project" value="UniProtKB-KW"/>
</dbReference>
<comment type="caution">
    <text evidence="4">The sequence shown here is derived from an EMBL/GenBank/DDBJ whole genome shotgun (WGS) entry which is preliminary data.</text>
</comment>
<protein>
    <submittedName>
        <fullName evidence="4">FAD-dependent monooxygenase</fullName>
    </submittedName>
</protein>
<organism evidence="4 5">
    <name type="scientific">Maritimibacter dapengensis</name>
    <dbReference type="NCBI Taxonomy" id="2836868"/>
    <lineage>
        <taxon>Bacteria</taxon>
        <taxon>Pseudomonadati</taxon>
        <taxon>Pseudomonadota</taxon>
        <taxon>Alphaproteobacteria</taxon>
        <taxon>Rhodobacterales</taxon>
        <taxon>Roseobacteraceae</taxon>
        <taxon>Maritimibacter</taxon>
    </lineage>
</organism>
<gene>
    <name evidence="4" type="ORF">KJP28_16975</name>
</gene>
<evidence type="ECO:0000313" key="4">
    <source>
        <dbReference type="EMBL" id="MBV7380621.1"/>
    </source>
</evidence>
<keyword evidence="2 4" id="KW-0503">Monooxygenase</keyword>
<proteinExistence type="predicted"/>
<dbReference type="EMBL" id="JAHUZE010000004">
    <property type="protein sequence ID" value="MBV7380621.1"/>
    <property type="molecule type" value="Genomic_DNA"/>
</dbReference>
<keyword evidence="1" id="KW-0560">Oxidoreductase</keyword>
<evidence type="ECO:0000256" key="1">
    <source>
        <dbReference type="ARBA" id="ARBA00023002"/>
    </source>
</evidence>
<name>A0ABS6T7W5_9RHOB</name>
<dbReference type="Proteomes" id="UP000756530">
    <property type="component" value="Unassembled WGS sequence"/>
</dbReference>